<dbReference type="PANTHER" id="PTHR44186:SF1">
    <property type="entry name" value="BARDET-BIEDL SYNDROME 4 PROTEIN"/>
    <property type="match status" value="1"/>
</dbReference>
<accession>A0A7V4CHZ7</accession>
<evidence type="ECO:0000256" key="4">
    <source>
        <dbReference type="SAM" id="Coils"/>
    </source>
</evidence>
<keyword evidence="2 3" id="KW-0802">TPR repeat</keyword>
<feature type="repeat" description="TPR" evidence="3">
    <location>
        <begin position="27"/>
        <end position="60"/>
    </location>
</feature>
<dbReference type="AlphaFoldDB" id="A0A7V4CHZ7"/>
<dbReference type="Gene3D" id="1.25.40.10">
    <property type="entry name" value="Tetratricopeptide repeat domain"/>
    <property type="match status" value="4"/>
</dbReference>
<sequence length="469" mass="54935">MRKIILLIFLFNFCFKPSIISGQTKPYDVLIRSGKIYLQNRQYEKAKEMFEEAVSQRPEDPDGNFYLAITLISLGDYLNAARYLLVPVNDNNYLKKIQKDENYKLTCWSSLIEASQNYLANNKSDSALIYAKGALILDPERPFNYTLLSQIYANLKMFDSLYVLAQNMISKDANSPQGYSLLGSYYLAKEDYDNALNSFENSIRNYERKISEEKDKLAELLKLKEEKEKVIKKLLNYQSEKKIKEFESYLKDSLKFRSGIEKVAQLVLEISSLNQEYTQNLLRVGLIQMQKKKEKEAVNTFKKLWEVDEKNYDALFYLGANYYTLSLYDSCRITFENLISLILRWPTEEEKLKIKDLITDTSLNYLELPSQFSPYLYYLTKDNSLSILAPERLENVYMILGGAYAQLAKLENKPTYYDSAIKYFEKIILINPKNLDAYQNLAVVYRDKGDRETARKYLEKKMKLEKELK</sequence>
<dbReference type="PANTHER" id="PTHR44186">
    <property type="match status" value="1"/>
</dbReference>
<name>A0A7V4CHZ7_UNCW3</name>
<feature type="coiled-coil region" evidence="4">
    <location>
        <begin position="189"/>
        <end position="240"/>
    </location>
</feature>
<evidence type="ECO:0000256" key="3">
    <source>
        <dbReference type="PROSITE-ProRule" id="PRU00339"/>
    </source>
</evidence>
<dbReference type="InterPro" id="IPR019734">
    <property type="entry name" value="TPR_rpt"/>
</dbReference>
<feature type="repeat" description="TPR" evidence="3">
    <location>
        <begin position="401"/>
        <end position="434"/>
    </location>
</feature>
<gene>
    <name evidence="5" type="ORF">ENU28_03180</name>
</gene>
<feature type="repeat" description="TPR" evidence="3">
    <location>
        <begin position="435"/>
        <end position="468"/>
    </location>
</feature>
<dbReference type="SUPFAM" id="SSF48452">
    <property type="entry name" value="TPR-like"/>
    <property type="match status" value="1"/>
</dbReference>
<organism evidence="5">
    <name type="scientific">candidate division WOR-3 bacterium</name>
    <dbReference type="NCBI Taxonomy" id="2052148"/>
    <lineage>
        <taxon>Bacteria</taxon>
        <taxon>Bacteria division WOR-3</taxon>
    </lineage>
</organism>
<dbReference type="PROSITE" id="PS50005">
    <property type="entry name" value="TPR"/>
    <property type="match status" value="4"/>
</dbReference>
<dbReference type="Pfam" id="PF13432">
    <property type="entry name" value="TPR_16"/>
    <property type="match status" value="1"/>
</dbReference>
<dbReference type="InterPro" id="IPR011990">
    <property type="entry name" value="TPR-like_helical_dom_sf"/>
</dbReference>
<feature type="repeat" description="TPR" evidence="3">
    <location>
        <begin position="176"/>
        <end position="209"/>
    </location>
</feature>
<protein>
    <submittedName>
        <fullName evidence="5">Tetratricopeptide repeat protein</fullName>
    </submittedName>
</protein>
<dbReference type="Pfam" id="PF13181">
    <property type="entry name" value="TPR_8"/>
    <property type="match status" value="1"/>
</dbReference>
<dbReference type="EMBL" id="DTBX01000112">
    <property type="protein sequence ID" value="HGQ55453.1"/>
    <property type="molecule type" value="Genomic_DNA"/>
</dbReference>
<evidence type="ECO:0000313" key="5">
    <source>
        <dbReference type="EMBL" id="HGQ55453.1"/>
    </source>
</evidence>
<keyword evidence="4" id="KW-0175">Coiled coil</keyword>
<dbReference type="Pfam" id="PF13431">
    <property type="entry name" value="TPR_17"/>
    <property type="match status" value="1"/>
</dbReference>
<evidence type="ECO:0000256" key="1">
    <source>
        <dbReference type="ARBA" id="ARBA00022737"/>
    </source>
</evidence>
<reference evidence="5" key="1">
    <citation type="journal article" date="2020" name="mSystems">
        <title>Genome- and Community-Level Interaction Insights into Carbon Utilization and Element Cycling Functions of Hydrothermarchaeota in Hydrothermal Sediment.</title>
        <authorList>
            <person name="Zhou Z."/>
            <person name="Liu Y."/>
            <person name="Xu W."/>
            <person name="Pan J."/>
            <person name="Luo Z.H."/>
            <person name="Li M."/>
        </authorList>
    </citation>
    <scope>NUCLEOTIDE SEQUENCE [LARGE SCALE GENOMIC DNA]</scope>
    <source>
        <strain evidence="5">SpSt-655</strain>
    </source>
</reference>
<proteinExistence type="predicted"/>
<evidence type="ECO:0000256" key="2">
    <source>
        <dbReference type="ARBA" id="ARBA00022803"/>
    </source>
</evidence>
<dbReference type="SMART" id="SM00028">
    <property type="entry name" value="TPR"/>
    <property type="match status" value="5"/>
</dbReference>
<keyword evidence="1" id="KW-0677">Repeat</keyword>
<comment type="caution">
    <text evidence="5">The sequence shown here is derived from an EMBL/GenBank/DDBJ whole genome shotgun (WGS) entry which is preliminary data.</text>
</comment>